<comment type="caution">
    <text evidence="1">The sequence shown here is derived from an EMBL/GenBank/DDBJ whole genome shotgun (WGS) entry which is preliminary data.</text>
</comment>
<organism evidence="1 2">
    <name type="scientific">Solihabitans fulvus</name>
    <dbReference type="NCBI Taxonomy" id="1892852"/>
    <lineage>
        <taxon>Bacteria</taxon>
        <taxon>Bacillati</taxon>
        <taxon>Actinomycetota</taxon>
        <taxon>Actinomycetes</taxon>
        <taxon>Pseudonocardiales</taxon>
        <taxon>Pseudonocardiaceae</taxon>
        <taxon>Solihabitans</taxon>
    </lineage>
</organism>
<proteinExistence type="predicted"/>
<gene>
    <name evidence="1" type="ORF">F0L68_35705</name>
</gene>
<evidence type="ECO:0000313" key="2">
    <source>
        <dbReference type="Proteomes" id="UP000323454"/>
    </source>
</evidence>
<keyword evidence="2" id="KW-1185">Reference proteome</keyword>
<dbReference type="Proteomes" id="UP000323454">
    <property type="component" value="Unassembled WGS sequence"/>
</dbReference>
<name>A0A5B2WPF9_9PSEU</name>
<protein>
    <submittedName>
        <fullName evidence="1">Uncharacterized protein</fullName>
    </submittedName>
</protein>
<reference evidence="1 2" key="1">
    <citation type="submission" date="2019-09" db="EMBL/GenBank/DDBJ databases">
        <title>Goodfellowia gen. nov., a new genus of the Pseudonocardineae related to Actinoalloteichus, containing Goodfellowia coeruleoviolacea gen. nov., comb. nov. gen. nov., comb. nov.</title>
        <authorList>
            <person name="Labeda D."/>
        </authorList>
    </citation>
    <scope>NUCLEOTIDE SEQUENCE [LARGE SCALE GENOMIC DNA]</scope>
    <source>
        <strain evidence="1 2">AN110305</strain>
    </source>
</reference>
<accession>A0A5B2WPF9</accession>
<dbReference type="EMBL" id="VUOB01000075">
    <property type="protein sequence ID" value="KAA2252396.1"/>
    <property type="molecule type" value="Genomic_DNA"/>
</dbReference>
<evidence type="ECO:0000313" key="1">
    <source>
        <dbReference type="EMBL" id="KAA2252396.1"/>
    </source>
</evidence>
<dbReference type="RefSeq" id="WP_149854320.1">
    <property type="nucleotide sequence ID" value="NZ_VUOB01000075.1"/>
</dbReference>
<reference evidence="1 2" key="2">
    <citation type="submission" date="2019-09" db="EMBL/GenBank/DDBJ databases">
        <authorList>
            <person name="Jin C."/>
        </authorList>
    </citation>
    <scope>NUCLEOTIDE SEQUENCE [LARGE SCALE GENOMIC DNA]</scope>
    <source>
        <strain evidence="1 2">AN110305</strain>
    </source>
</reference>
<sequence length="290" mass="31328">MHPFDTPTTDVVEQRAKLTAAIEQLAWTVGRETLELEPDAEPRSDLPDADLRQLWLAALTSLLAIRDSAEQLSASAALSAAQRGADYPAIGEAAGMTRQGARRKWPGLAGLAGHRQRKLTWWNTRGDQFIECFRTILAMAERQPGLPWLANLHTRLAELEQASPAQRLDALDMMLVDAHAAALNASPPSDSTTGRPIGLLAALTADAYAYAATNGHSLLITRDAKACGTHDCTRDAVVELLSPDSGHQTLPAGRQHAVEALRHTANRIVTAYQPDVALSVFAETHGNRLM</sequence>
<dbReference type="AlphaFoldDB" id="A0A5B2WPF9"/>
<dbReference type="OrthoDB" id="4329425at2"/>